<organism evidence="7 8">
    <name type="scientific">Phytophthora boehmeriae</name>
    <dbReference type="NCBI Taxonomy" id="109152"/>
    <lineage>
        <taxon>Eukaryota</taxon>
        <taxon>Sar</taxon>
        <taxon>Stramenopiles</taxon>
        <taxon>Oomycota</taxon>
        <taxon>Peronosporomycetes</taxon>
        <taxon>Peronosporales</taxon>
        <taxon>Peronosporaceae</taxon>
        <taxon>Phytophthora</taxon>
    </lineage>
</organism>
<name>A0A8T1VLC4_9STRA</name>
<sequence>MRLCWLLVLLGLTGLQLGLCGSPDVDQLWQAADQLWKAEQLESAMQVLLQIEALDPESLPARLGQATIFQYQKQFAFALEILAQLLEQEPHHPLVLERTGEVHLEMHNSAKALEHFQALEKVIDRRNTALVDEVTHRIALAYHRGGNFVMAEQFFQRIVDAGSAYRQALLIDPTQSSARLNFAALHHQYGNVNESIPYYLDVISDPSTPPNIRLMAMANVGAAYENTRDIVSALTWYERGLMASVNVTYHDELSARIDHLHLMVHMVRAKLSACVWANAENEFDMLWGMVTRTQMTTGTIFAFPPFDSLLHPLSTQDRKALAVHFSTSEFGAGAVNERNRLRTNLRVYEKSQADREIRLHIGYLSYDFSDHPTAHLMEGVFATTNQHTTKVVAFGYGRDDGSAFRSRIIQSVEKFVDLSAASFQQSAEVIRGEHIHIVMDAQGHTSRGRMQIVANRPAPIVVNYLVYPGTSGAPFVDYVVIDKYVVPPAELASAFTEKLVVMPHSYQVNYYEQVLASAKEVTRRPDLWRHDDGKQKDHGFTFVNFNKIDKLEVSVFSTWMSILRRVPQSKLLLLDPGQHIQGGGTIEPVTSQEIKRNLWREADAQGVSRARVRFVSRISKIEHLRRHRVGELFLDTFIYGAHSTATDALYAGLPVLTLAGDSFARYKM</sequence>
<evidence type="ECO:0000256" key="3">
    <source>
        <dbReference type="ARBA" id="ARBA00022737"/>
    </source>
</evidence>
<feature type="chain" id="PRO_5035815553" description="O-GlcNAc transferase C-terminal domain-containing protein" evidence="5">
    <location>
        <begin position="21"/>
        <end position="668"/>
    </location>
</feature>
<dbReference type="Proteomes" id="UP000693981">
    <property type="component" value="Unassembled WGS sequence"/>
</dbReference>
<accession>A0A8T1VLC4</accession>
<evidence type="ECO:0000256" key="2">
    <source>
        <dbReference type="ARBA" id="ARBA00022679"/>
    </source>
</evidence>
<comment type="caution">
    <text evidence="7">The sequence shown here is derived from an EMBL/GenBank/DDBJ whole genome shotgun (WGS) entry which is preliminary data.</text>
</comment>
<keyword evidence="4" id="KW-0802">TPR repeat</keyword>
<keyword evidence="3" id="KW-0677">Repeat</keyword>
<dbReference type="OrthoDB" id="421121at2759"/>
<evidence type="ECO:0000313" key="8">
    <source>
        <dbReference type="Proteomes" id="UP000693981"/>
    </source>
</evidence>
<gene>
    <name evidence="7" type="ORF">PHYBOEH_011239</name>
</gene>
<dbReference type="Pfam" id="PF13844">
    <property type="entry name" value="Glyco_transf_41"/>
    <property type="match status" value="2"/>
</dbReference>
<keyword evidence="2" id="KW-0808">Transferase</keyword>
<dbReference type="PANTHER" id="PTHR44998">
    <property type="match status" value="1"/>
</dbReference>
<dbReference type="AlphaFoldDB" id="A0A8T1VLC4"/>
<feature type="domain" description="O-GlcNAc transferase C-terminal" evidence="6">
    <location>
        <begin position="274"/>
        <end position="517"/>
    </location>
</feature>
<evidence type="ECO:0000256" key="5">
    <source>
        <dbReference type="SAM" id="SignalP"/>
    </source>
</evidence>
<comment type="pathway">
    <text evidence="1">Protein modification; protein glycosylation.</text>
</comment>
<proteinExistence type="predicted"/>
<evidence type="ECO:0000256" key="4">
    <source>
        <dbReference type="ARBA" id="ARBA00022803"/>
    </source>
</evidence>
<dbReference type="GO" id="GO:0016740">
    <property type="term" value="F:transferase activity"/>
    <property type="evidence" value="ECO:0007669"/>
    <property type="project" value="UniProtKB-KW"/>
</dbReference>
<evidence type="ECO:0000256" key="1">
    <source>
        <dbReference type="ARBA" id="ARBA00004922"/>
    </source>
</evidence>
<reference evidence="7" key="1">
    <citation type="submission" date="2021-02" db="EMBL/GenBank/DDBJ databases">
        <authorList>
            <person name="Palmer J.M."/>
        </authorList>
    </citation>
    <scope>NUCLEOTIDE SEQUENCE</scope>
    <source>
        <strain evidence="7">SCRP23</strain>
    </source>
</reference>
<dbReference type="InterPro" id="IPR029489">
    <property type="entry name" value="OGT/SEC/SPY_C"/>
</dbReference>
<dbReference type="PANTHER" id="PTHR44998:SF1">
    <property type="entry name" value="UDP-N-ACETYLGLUCOSAMINE--PEPTIDE N-ACETYLGLUCOSAMINYLTRANSFERASE 110 KDA SUBUNIT"/>
    <property type="match status" value="1"/>
</dbReference>
<protein>
    <recommendedName>
        <fullName evidence="6">O-GlcNAc transferase C-terminal domain-containing protein</fullName>
    </recommendedName>
</protein>
<keyword evidence="5" id="KW-0732">Signal</keyword>
<feature type="signal peptide" evidence="5">
    <location>
        <begin position="1"/>
        <end position="20"/>
    </location>
</feature>
<feature type="domain" description="O-GlcNAc transferase C-terminal" evidence="6">
    <location>
        <begin position="537"/>
        <end position="664"/>
    </location>
</feature>
<evidence type="ECO:0000313" key="7">
    <source>
        <dbReference type="EMBL" id="KAG7380960.1"/>
    </source>
</evidence>
<dbReference type="EMBL" id="JAGDFL010000828">
    <property type="protein sequence ID" value="KAG7380960.1"/>
    <property type="molecule type" value="Genomic_DNA"/>
</dbReference>
<evidence type="ECO:0000259" key="6">
    <source>
        <dbReference type="Pfam" id="PF13844"/>
    </source>
</evidence>
<keyword evidence="8" id="KW-1185">Reference proteome</keyword>